<gene>
    <name evidence="2" type="ORF">B0I18_108153</name>
</gene>
<keyword evidence="2" id="KW-0238">DNA-binding</keyword>
<dbReference type="PANTHER" id="PTHR47197:SF3">
    <property type="entry name" value="DIHYDRO-HEME D1 DEHYDROGENASE"/>
    <property type="match status" value="1"/>
</dbReference>
<dbReference type="InterPro" id="IPR051200">
    <property type="entry name" value="Host-pathogen_enzymatic-act"/>
</dbReference>
<dbReference type="InterPro" id="IPR011048">
    <property type="entry name" value="Haem_d1_sf"/>
</dbReference>
<dbReference type="RefSeq" id="WP_106524297.1">
    <property type="nucleotide sequence ID" value="NZ_PYGD01000008.1"/>
</dbReference>
<proteinExistence type="predicted"/>
<dbReference type="SUPFAM" id="SSF51004">
    <property type="entry name" value="C-terminal (heme d1) domain of cytochrome cd1-nitrite reductase"/>
    <property type="match status" value="1"/>
</dbReference>
<protein>
    <submittedName>
        <fullName evidence="2">DNA-binding beta-propeller fold protein YncE</fullName>
    </submittedName>
</protein>
<sequence length="333" mass="35732">MTIKVFIATTCLALNAIASGAQTQKQVKTAFPLSGDGKWDYITAWNQYLFVSHGTFVHVLDQRSGRELTQIKGLSGVHGIAIDARNQKGYISNGKMNNVVVFDLKKFEVLSTIATEQNPDFITFDPFSQTILAGNGKSNSISIIDAATMSIKGTLALDGKPEAIVSDFAGKVYVNLEDKNAIAIIDIQKQQQEGIIDISATGEEPAGLAIDRAHHLAFAGCGNEQLLIVDLDKKKVMDHIKIGAGCDAVAYNTKTRTIYASNGKDGTLSVITGDAALHFSTVQTLKTEPGAKTLALDEATDKLYLPVARRSEKKGADGKPVFDPGSFKVLVVE</sequence>
<feature type="chain" id="PRO_5015165974" evidence="1">
    <location>
        <begin position="22"/>
        <end position="333"/>
    </location>
</feature>
<dbReference type="OrthoDB" id="7187796at2"/>
<accession>A0A2P8CZN0</accession>
<dbReference type="EMBL" id="PYGD01000008">
    <property type="protein sequence ID" value="PSK90423.1"/>
    <property type="molecule type" value="Genomic_DNA"/>
</dbReference>
<keyword evidence="1" id="KW-0732">Signal</keyword>
<feature type="signal peptide" evidence="1">
    <location>
        <begin position="1"/>
        <end position="21"/>
    </location>
</feature>
<evidence type="ECO:0000313" key="3">
    <source>
        <dbReference type="Proteomes" id="UP000240572"/>
    </source>
</evidence>
<dbReference type="GO" id="GO:0003677">
    <property type="term" value="F:DNA binding"/>
    <property type="evidence" value="ECO:0007669"/>
    <property type="project" value="UniProtKB-KW"/>
</dbReference>
<evidence type="ECO:0000313" key="2">
    <source>
        <dbReference type="EMBL" id="PSK90423.1"/>
    </source>
</evidence>
<dbReference type="AlphaFoldDB" id="A0A2P8CZN0"/>
<dbReference type="InterPro" id="IPR015943">
    <property type="entry name" value="WD40/YVTN_repeat-like_dom_sf"/>
</dbReference>
<comment type="caution">
    <text evidence="2">The sequence shown here is derived from an EMBL/GenBank/DDBJ whole genome shotgun (WGS) entry which is preliminary data.</text>
</comment>
<keyword evidence="3" id="KW-1185">Reference proteome</keyword>
<evidence type="ECO:0000256" key="1">
    <source>
        <dbReference type="SAM" id="SignalP"/>
    </source>
</evidence>
<dbReference type="Gene3D" id="2.130.10.10">
    <property type="entry name" value="YVTN repeat-like/Quinoprotein amine dehydrogenase"/>
    <property type="match status" value="2"/>
</dbReference>
<dbReference type="PANTHER" id="PTHR47197">
    <property type="entry name" value="PROTEIN NIRF"/>
    <property type="match status" value="1"/>
</dbReference>
<name>A0A2P8CZN0_9BACT</name>
<reference evidence="2 3" key="1">
    <citation type="submission" date="2018-03" db="EMBL/GenBank/DDBJ databases">
        <title>Genomic Encyclopedia of Type Strains, Phase III (KMG-III): the genomes of soil and plant-associated and newly described type strains.</title>
        <authorList>
            <person name="Whitman W."/>
        </authorList>
    </citation>
    <scope>NUCLEOTIDE SEQUENCE [LARGE SCALE GENOMIC DNA]</scope>
    <source>
        <strain evidence="2 3">CGMCC 1.12700</strain>
    </source>
</reference>
<organism evidence="2 3">
    <name type="scientific">Taibaiella chishuiensis</name>
    <dbReference type="NCBI Taxonomy" id="1434707"/>
    <lineage>
        <taxon>Bacteria</taxon>
        <taxon>Pseudomonadati</taxon>
        <taxon>Bacteroidota</taxon>
        <taxon>Chitinophagia</taxon>
        <taxon>Chitinophagales</taxon>
        <taxon>Chitinophagaceae</taxon>
        <taxon>Taibaiella</taxon>
    </lineage>
</organism>
<dbReference type="Proteomes" id="UP000240572">
    <property type="component" value="Unassembled WGS sequence"/>
</dbReference>